<sequence>MPSMHLFTFGILGLLLLSVIAAPTSNTAAYTVKERHSAPQSWTKMTSPVEFQTISLQIALKQQNSDALTKIALEVSDPSHPRYGQYLSAKQLLGHGIDTAALSSTRDWINVDLPVHKVESLLNTTYSLYRHTDGSTLVRAPEWSLPEDLHEYIDLIQPTTSFFQSSKPSIRPAHEHGQVKRHQEGNRLEVMPDDVSSTKACDIRKLCDTYRTSLSCLRCLYGTNKYIVQASEKNMIAVANYENETQKRSDIKLYLEQGRPEAAAVADTFVDTFPIIQIAGAPNYQGPLSEWEEEYGLRREANMDAELAIGISWPTPFMAWSTGALPPPLADWTNLTIHEEFLAWLNHVLDQDSIPQVISTSYGDDEHMIPYSFATRICDGFKQLAVRGVSVIFASGDDGVGSPKRQACSAPKDPFTPLFPASCPWVTSVGATEGFEPEIAVESYGSGAGFSNYFPMPPYQVDAVHGYLEKLGGLHKGRYNRSGRGYPDVAAQGRHISIVWEGRSTISAGTSASAPIFAAVIALVNDARIAAGKPVLGFLNPWIYGGAFEALTDIIDESSFGCSTDGFPSEIGWDAVTGFGTPNLDKLIEAALGVFET</sequence>
<comment type="subcellular location">
    <subcellularLocation>
        <location evidence="3">Secreted</location>
        <location evidence="3">Extracellular space</location>
    </subcellularLocation>
</comment>
<feature type="signal peptide" evidence="16">
    <location>
        <begin position="1"/>
        <end position="21"/>
    </location>
</feature>
<dbReference type="InterPro" id="IPR023828">
    <property type="entry name" value="Peptidase_S8_Ser-AS"/>
</dbReference>
<feature type="binding site" evidence="15">
    <location>
        <position position="572"/>
    </location>
    <ligand>
        <name>Ca(2+)</name>
        <dbReference type="ChEBI" id="CHEBI:29108"/>
    </ligand>
</feature>
<evidence type="ECO:0000256" key="10">
    <source>
        <dbReference type="ARBA" id="ARBA00022825"/>
    </source>
</evidence>
<evidence type="ECO:0000256" key="2">
    <source>
        <dbReference type="ARBA" id="ARBA00002451"/>
    </source>
</evidence>
<feature type="binding site" evidence="15">
    <location>
        <position position="553"/>
    </location>
    <ligand>
        <name>Ca(2+)</name>
        <dbReference type="ChEBI" id="CHEBI:29108"/>
    </ligand>
</feature>
<keyword evidence="6 15" id="KW-0645">Protease</keyword>
<dbReference type="EC" id="3.4.14.10" evidence="4"/>
<feature type="binding site" evidence="15">
    <location>
        <position position="554"/>
    </location>
    <ligand>
        <name>Ca(2+)</name>
        <dbReference type="ChEBI" id="CHEBI:29108"/>
    </ligand>
</feature>
<dbReference type="GO" id="GO:0005576">
    <property type="term" value="C:extracellular region"/>
    <property type="evidence" value="ECO:0007669"/>
    <property type="project" value="UniProtKB-SubCell"/>
</dbReference>
<comment type="cofactor">
    <cofactor evidence="15">
        <name>Ca(2+)</name>
        <dbReference type="ChEBI" id="CHEBI:29108"/>
    </cofactor>
    <text evidence="15">Binds 1 Ca(2+) ion per subunit.</text>
</comment>
<feature type="active site" description="Charge relay system" evidence="15">
    <location>
        <position position="511"/>
    </location>
</feature>
<dbReference type="Gene3D" id="3.40.50.200">
    <property type="entry name" value="Peptidase S8/S53 domain"/>
    <property type="match status" value="1"/>
</dbReference>
<dbReference type="SMART" id="SM00944">
    <property type="entry name" value="Pro-kuma_activ"/>
    <property type="match status" value="1"/>
</dbReference>
<evidence type="ECO:0000313" key="18">
    <source>
        <dbReference type="EMBL" id="THZ81935.1"/>
    </source>
</evidence>
<dbReference type="CDD" id="cd11377">
    <property type="entry name" value="Pro-peptidase_S53"/>
    <property type="match status" value="1"/>
</dbReference>
<accession>A0A4S9XQ66</accession>
<dbReference type="SUPFAM" id="SSF52743">
    <property type="entry name" value="Subtilisin-like"/>
    <property type="match status" value="1"/>
</dbReference>
<evidence type="ECO:0000256" key="14">
    <source>
        <dbReference type="ARBA" id="ARBA00023180"/>
    </source>
</evidence>
<dbReference type="PROSITE" id="PS00138">
    <property type="entry name" value="SUBTILASE_SER"/>
    <property type="match status" value="1"/>
</dbReference>
<dbReference type="AlphaFoldDB" id="A0A4S9XQ66"/>
<keyword evidence="12" id="KW-0843">Virulence</keyword>
<evidence type="ECO:0000256" key="5">
    <source>
        <dbReference type="ARBA" id="ARBA00022525"/>
    </source>
</evidence>
<evidence type="ECO:0000256" key="3">
    <source>
        <dbReference type="ARBA" id="ARBA00004239"/>
    </source>
</evidence>
<evidence type="ECO:0000256" key="15">
    <source>
        <dbReference type="PROSITE-ProRule" id="PRU01032"/>
    </source>
</evidence>
<evidence type="ECO:0000256" key="7">
    <source>
        <dbReference type="ARBA" id="ARBA00022723"/>
    </source>
</evidence>
<evidence type="ECO:0000256" key="1">
    <source>
        <dbReference type="ARBA" id="ARBA00001910"/>
    </source>
</evidence>
<proteinExistence type="predicted"/>
<protein>
    <recommendedName>
        <fullName evidence="4">tripeptidyl-peptidase II</fullName>
        <ecNumber evidence="4">3.4.14.10</ecNumber>
    </recommendedName>
</protein>
<evidence type="ECO:0000256" key="9">
    <source>
        <dbReference type="ARBA" id="ARBA00022801"/>
    </source>
</evidence>
<evidence type="ECO:0000256" key="4">
    <source>
        <dbReference type="ARBA" id="ARBA00012462"/>
    </source>
</evidence>
<dbReference type="SUPFAM" id="SSF54897">
    <property type="entry name" value="Protease propeptides/inhibitors"/>
    <property type="match status" value="1"/>
</dbReference>
<keyword evidence="5" id="KW-0964">Secreted</keyword>
<feature type="binding site" evidence="15">
    <location>
        <position position="574"/>
    </location>
    <ligand>
        <name>Ca(2+)</name>
        <dbReference type="ChEBI" id="CHEBI:29108"/>
    </ligand>
</feature>
<organism evidence="18 19">
    <name type="scientific">Aureobasidium pullulans</name>
    <name type="common">Black yeast</name>
    <name type="synonym">Pullularia pullulans</name>
    <dbReference type="NCBI Taxonomy" id="5580"/>
    <lineage>
        <taxon>Eukaryota</taxon>
        <taxon>Fungi</taxon>
        <taxon>Dikarya</taxon>
        <taxon>Ascomycota</taxon>
        <taxon>Pezizomycotina</taxon>
        <taxon>Dothideomycetes</taxon>
        <taxon>Dothideomycetidae</taxon>
        <taxon>Dothideales</taxon>
        <taxon>Saccotheciaceae</taxon>
        <taxon>Aureobasidium</taxon>
    </lineage>
</organism>
<evidence type="ECO:0000256" key="16">
    <source>
        <dbReference type="SAM" id="SignalP"/>
    </source>
</evidence>
<feature type="active site" description="Charge relay system" evidence="15">
    <location>
        <position position="304"/>
    </location>
</feature>
<dbReference type="InterPro" id="IPR030400">
    <property type="entry name" value="Sedolisin_dom"/>
</dbReference>
<comment type="catalytic activity">
    <reaction evidence="1">
        <text>Release of an N-terminal tripeptide from a polypeptide.</text>
        <dbReference type="EC" id="3.4.14.10"/>
    </reaction>
</comment>
<dbReference type="GO" id="GO:0006508">
    <property type="term" value="P:proteolysis"/>
    <property type="evidence" value="ECO:0007669"/>
    <property type="project" value="UniProtKB-KW"/>
</dbReference>
<dbReference type="GO" id="GO:0008240">
    <property type="term" value="F:tripeptidyl-peptidase activity"/>
    <property type="evidence" value="ECO:0007669"/>
    <property type="project" value="UniProtKB-EC"/>
</dbReference>
<gene>
    <name evidence="18" type="ORF">D6C84_06160</name>
</gene>
<comment type="function">
    <text evidence="2">Secreted tripeptidyl-peptidase which degrades proteins at acidic pHs and is involved in virulence.</text>
</comment>
<reference evidence="18 19" key="1">
    <citation type="submission" date="2018-10" db="EMBL/GenBank/DDBJ databases">
        <title>Fifty Aureobasidium pullulans genomes reveal a recombining polyextremotolerant generalist.</title>
        <authorList>
            <person name="Gostincar C."/>
            <person name="Turk M."/>
            <person name="Zajc J."/>
            <person name="Gunde-Cimerman N."/>
        </authorList>
    </citation>
    <scope>NUCLEOTIDE SEQUENCE [LARGE SCALE GENOMIC DNA]</scope>
    <source>
        <strain evidence="18 19">EXF-3403</strain>
    </source>
</reference>
<evidence type="ECO:0000259" key="17">
    <source>
        <dbReference type="PROSITE" id="PS51695"/>
    </source>
</evidence>
<dbReference type="PROSITE" id="PS51695">
    <property type="entry name" value="SEDOLISIN"/>
    <property type="match status" value="1"/>
</dbReference>
<feature type="domain" description="Peptidase S53" evidence="17">
    <location>
        <begin position="211"/>
        <end position="594"/>
    </location>
</feature>
<keyword evidence="9 15" id="KW-0378">Hydrolase</keyword>
<keyword evidence="11 15" id="KW-0106">Calcium</keyword>
<feature type="chain" id="PRO_5020507872" description="tripeptidyl-peptidase II" evidence="16">
    <location>
        <begin position="22"/>
        <end position="597"/>
    </location>
</feature>
<dbReference type="EMBL" id="QZBT01000087">
    <property type="protein sequence ID" value="THZ81935.1"/>
    <property type="molecule type" value="Genomic_DNA"/>
</dbReference>
<comment type="caution">
    <text evidence="18">The sequence shown here is derived from an EMBL/GenBank/DDBJ whole genome shotgun (WGS) entry which is preliminary data.</text>
</comment>
<dbReference type="InterPro" id="IPR050819">
    <property type="entry name" value="Tripeptidyl-peptidase_I"/>
</dbReference>
<evidence type="ECO:0000313" key="19">
    <source>
        <dbReference type="Proteomes" id="UP000310039"/>
    </source>
</evidence>
<feature type="active site" description="Charge relay system" evidence="15">
    <location>
        <position position="300"/>
    </location>
</feature>
<dbReference type="PANTHER" id="PTHR14218">
    <property type="entry name" value="PROTEASE S8 TRIPEPTIDYL PEPTIDASE I CLN2"/>
    <property type="match status" value="1"/>
</dbReference>
<dbReference type="Pfam" id="PF00082">
    <property type="entry name" value="Peptidase_S8"/>
    <property type="match status" value="1"/>
</dbReference>
<keyword evidence="8 16" id="KW-0732">Signal</keyword>
<dbReference type="PANTHER" id="PTHR14218:SF39">
    <property type="entry name" value="PEPTIDASE S53 DOMAIN-CONTAINING PROTEIN"/>
    <property type="match status" value="1"/>
</dbReference>
<evidence type="ECO:0000256" key="6">
    <source>
        <dbReference type="ARBA" id="ARBA00022670"/>
    </source>
</evidence>
<keyword evidence="13" id="KW-0865">Zymogen</keyword>
<dbReference type="FunFam" id="3.40.50.200:FF:000015">
    <property type="entry name" value="Tripeptidyl peptidase A"/>
    <property type="match status" value="1"/>
</dbReference>
<dbReference type="Pfam" id="PF09286">
    <property type="entry name" value="Pro-kuma_activ"/>
    <property type="match status" value="2"/>
</dbReference>
<dbReference type="InterPro" id="IPR000209">
    <property type="entry name" value="Peptidase_S8/S53_dom"/>
</dbReference>
<dbReference type="Proteomes" id="UP000310039">
    <property type="component" value="Unassembled WGS sequence"/>
</dbReference>
<dbReference type="InterPro" id="IPR036852">
    <property type="entry name" value="Peptidase_S8/S53_dom_sf"/>
</dbReference>
<keyword evidence="10 15" id="KW-0720">Serine protease</keyword>
<dbReference type="InterPro" id="IPR015366">
    <property type="entry name" value="S53_propep"/>
</dbReference>
<evidence type="ECO:0000256" key="13">
    <source>
        <dbReference type="ARBA" id="ARBA00023145"/>
    </source>
</evidence>
<name>A0A4S9XQ66_AURPU</name>
<keyword evidence="14" id="KW-0325">Glycoprotein</keyword>
<keyword evidence="7 15" id="KW-0479">Metal-binding</keyword>
<evidence type="ECO:0000256" key="12">
    <source>
        <dbReference type="ARBA" id="ARBA00023026"/>
    </source>
</evidence>
<dbReference type="GO" id="GO:0004252">
    <property type="term" value="F:serine-type endopeptidase activity"/>
    <property type="evidence" value="ECO:0007669"/>
    <property type="project" value="UniProtKB-UniRule"/>
</dbReference>
<dbReference type="CDD" id="cd04056">
    <property type="entry name" value="Peptidases_S53"/>
    <property type="match status" value="1"/>
</dbReference>
<evidence type="ECO:0000256" key="8">
    <source>
        <dbReference type="ARBA" id="ARBA00022729"/>
    </source>
</evidence>
<evidence type="ECO:0000256" key="11">
    <source>
        <dbReference type="ARBA" id="ARBA00022837"/>
    </source>
</evidence>
<dbReference type="GO" id="GO:0046872">
    <property type="term" value="F:metal ion binding"/>
    <property type="evidence" value="ECO:0007669"/>
    <property type="project" value="UniProtKB-UniRule"/>
</dbReference>